<sequence length="152" mass="18119">MKNVNKSLLDRNYQTDKNRFKNFEQNIRRYLRLYENQSLQRELNYNLIRCFSSSYLDDLRREEFRHNQTRNHIYSYTYEDIQDIYVPSVLEAYKMKTSVDRERSHRLQSSLTTGQLSPTSSLGYSPIMIGSSNENMDTQLGTLETDLRSYAS</sequence>
<reference evidence="1" key="1">
    <citation type="submission" date="2021-02" db="EMBL/GenBank/DDBJ databases">
        <authorList>
            <person name="Nowell W R."/>
        </authorList>
    </citation>
    <scope>NUCLEOTIDE SEQUENCE</scope>
</reference>
<dbReference type="AlphaFoldDB" id="A0A820MVB2"/>
<name>A0A820MVB2_9BILA</name>
<protein>
    <submittedName>
        <fullName evidence="1">Uncharacterized protein</fullName>
    </submittedName>
</protein>
<dbReference type="EMBL" id="CAJOBB010021662">
    <property type="protein sequence ID" value="CAF4378175.1"/>
    <property type="molecule type" value="Genomic_DNA"/>
</dbReference>
<comment type="caution">
    <text evidence="1">The sequence shown here is derived from an EMBL/GenBank/DDBJ whole genome shotgun (WGS) entry which is preliminary data.</text>
</comment>
<evidence type="ECO:0000313" key="1">
    <source>
        <dbReference type="EMBL" id="CAF4378175.1"/>
    </source>
</evidence>
<gene>
    <name evidence="1" type="ORF">KXQ929_LOCUS49751</name>
</gene>
<dbReference type="Proteomes" id="UP000663868">
    <property type="component" value="Unassembled WGS sequence"/>
</dbReference>
<feature type="non-terminal residue" evidence="1">
    <location>
        <position position="152"/>
    </location>
</feature>
<proteinExistence type="predicted"/>
<evidence type="ECO:0000313" key="2">
    <source>
        <dbReference type="Proteomes" id="UP000663868"/>
    </source>
</evidence>
<organism evidence="1 2">
    <name type="scientific">Adineta steineri</name>
    <dbReference type="NCBI Taxonomy" id="433720"/>
    <lineage>
        <taxon>Eukaryota</taxon>
        <taxon>Metazoa</taxon>
        <taxon>Spiralia</taxon>
        <taxon>Gnathifera</taxon>
        <taxon>Rotifera</taxon>
        <taxon>Eurotatoria</taxon>
        <taxon>Bdelloidea</taxon>
        <taxon>Adinetida</taxon>
        <taxon>Adinetidae</taxon>
        <taxon>Adineta</taxon>
    </lineage>
</organism>
<accession>A0A820MVB2</accession>